<dbReference type="EMBL" id="CAJNDS010000492">
    <property type="protein sequence ID" value="CAE7212052.1"/>
    <property type="molecule type" value="Genomic_DNA"/>
</dbReference>
<protein>
    <submittedName>
        <fullName evidence="1">Uncharacterized protein</fullName>
    </submittedName>
</protein>
<feature type="non-terminal residue" evidence="1">
    <location>
        <position position="1"/>
    </location>
</feature>
<organism evidence="1 2">
    <name type="scientific">Symbiodinium natans</name>
    <dbReference type="NCBI Taxonomy" id="878477"/>
    <lineage>
        <taxon>Eukaryota</taxon>
        <taxon>Sar</taxon>
        <taxon>Alveolata</taxon>
        <taxon>Dinophyceae</taxon>
        <taxon>Suessiales</taxon>
        <taxon>Symbiodiniaceae</taxon>
        <taxon>Symbiodinium</taxon>
    </lineage>
</organism>
<proteinExistence type="predicted"/>
<reference evidence="1" key="1">
    <citation type="submission" date="2021-02" db="EMBL/GenBank/DDBJ databases">
        <authorList>
            <person name="Dougan E. K."/>
            <person name="Rhodes N."/>
            <person name="Thang M."/>
            <person name="Chan C."/>
        </authorList>
    </citation>
    <scope>NUCLEOTIDE SEQUENCE</scope>
</reference>
<keyword evidence="2" id="KW-1185">Reference proteome</keyword>
<evidence type="ECO:0000313" key="2">
    <source>
        <dbReference type="Proteomes" id="UP000604046"/>
    </source>
</evidence>
<dbReference type="Proteomes" id="UP000604046">
    <property type="component" value="Unassembled WGS sequence"/>
</dbReference>
<evidence type="ECO:0000313" key="1">
    <source>
        <dbReference type="EMBL" id="CAE7212052.1"/>
    </source>
</evidence>
<name>A0A812JRV9_9DINO</name>
<sequence length="185" mass="20433">KSHATCRKFDAAHLLMQRVCRSSSFNHLCRSLVIFFVLRTSHADLRASLQNVDDLLSVSEVLHRAFKNEYNVEAATVTVADGRLCAETTPVAVLSRQFLEDSWTSAESSSGDIEAMFNAKGDCFMKYAGICEAYATCADATAVFDPSTVPREGLYWAANESAVRAWQGEQLALLDDLLLMADRLL</sequence>
<accession>A0A812JRV9</accession>
<gene>
    <name evidence="1" type="ORF">SNAT2548_LOCUS7169</name>
</gene>
<dbReference type="AlphaFoldDB" id="A0A812JRV9"/>
<comment type="caution">
    <text evidence="1">The sequence shown here is derived from an EMBL/GenBank/DDBJ whole genome shotgun (WGS) entry which is preliminary data.</text>
</comment>